<proteinExistence type="predicted"/>
<feature type="region of interest" description="Disordered" evidence="1">
    <location>
        <begin position="773"/>
        <end position="834"/>
    </location>
</feature>
<reference evidence="2 3" key="1">
    <citation type="submission" date="2017-03" db="EMBL/GenBank/DDBJ databases">
        <title>Genomes of endolithic fungi from Antarctica.</title>
        <authorList>
            <person name="Coleine C."/>
            <person name="Masonjones S."/>
            <person name="Stajich J.E."/>
        </authorList>
    </citation>
    <scope>NUCLEOTIDE SEQUENCE [LARGE SCALE GENOMIC DNA]</scope>
    <source>
        <strain evidence="2 3">CCFEE 6314</strain>
    </source>
</reference>
<feature type="compositionally biased region" description="Polar residues" evidence="1">
    <location>
        <begin position="1337"/>
        <end position="1346"/>
    </location>
</feature>
<organism evidence="2 3">
    <name type="scientific">Exophiala mesophila</name>
    <name type="common">Black yeast-like fungus</name>
    <dbReference type="NCBI Taxonomy" id="212818"/>
    <lineage>
        <taxon>Eukaryota</taxon>
        <taxon>Fungi</taxon>
        <taxon>Dikarya</taxon>
        <taxon>Ascomycota</taxon>
        <taxon>Pezizomycotina</taxon>
        <taxon>Eurotiomycetes</taxon>
        <taxon>Chaetothyriomycetidae</taxon>
        <taxon>Chaetothyriales</taxon>
        <taxon>Herpotrichiellaceae</taxon>
        <taxon>Exophiala</taxon>
    </lineage>
</organism>
<feature type="compositionally biased region" description="Gly residues" evidence="1">
    <location>
        <begin position="531"/>
        <end position="552"/>
    </location>
</feature>
<dbReference type="EMBL" id="NAJM01000004">
    <property type="protein sequence ID" value="RVX74613.1"/>
    <property type="molecule type" value="Genomic_DNA"/>
</dbReference>
<evidence type="ECO:0000256" key="1">
    <source>
        <dbReference type="SAM" id="MobiDB-lite"/>
    </source>
</evidence>
<dbReference type="VEuPathDB" id="FungiDB:PV10_07181"/>
<feature type="region of interest" description="Disordered" evidence="1">
    <location>
        <begin position="1219"/>
        <end position="1251"/>
    </location>
</feature>
<feature type="region of interest" description="Disordered" evidence="1">
    <location>
        <begin position="341"/>
        <end position="404"/>
    </location>
</feature>
<name>A0A438NFW2_EXOME</name>
<sequence>MPSPNTKTIYVGSFYEFTDLGIDEFTCNFRDSHDDPDRAPFLSYDRDLRCFVAEVDKDDDETLANLCTRLEGAIEASSKMSLYDEIRCKPIDGIWVDVGMNNSEPDGGDLIDHLDEAEDDEIGTSHNVPDSIAHLTSYWKPRGGDITILPQILASQLTEHTNCQLFSEVETKRCRILGANHALAQDMLQNIEPLLEVFKAQQNTTSVPANGNILILPPTGSTTILQYPRITAPHPAFKRVITHVHDHDALPTKALGEVRQYDHQGNYVTPDNLLAIGVSPTSTIRSSRIWDDYIYQTFGNRDNLRPRLTQPPPSAISSTGILHSQTQVRIAAWTDEVVMGADPDVPPATPKEPVVLPRRRVIAQTDSESDTESESQVETKKQSTIPQSKGQSPSECLLTSPSSPLTSANFSPAIPGANITPSILPASITYQLVDVEPDIGFEIPEDFGLLSNPSNPTSDPIELGKTSKLENHSADQGVQTLIPLDVESPEPPSYPRGRGSNSKRGGSTAQRGASTAQQGGHRGCSTAPRGPHGGGSPFQRGGQKGGSPGKRGGFIAYQGQRGDPATQRGGSSTQRGALKGGSPGKKGDSTAPQGQRGGSASHRSRSAPRGPVSSATALSHGHNQLSTSDVLPTASVKPGPRGSQARKSTLSHTARSTTEISLLDLPQSPEDQGPGQETNYHPTLLPAVPPGFENSNHSRTFGVATQRDGTQDLSRRLGSTSIHSASGSSATNSATSNGARSLRFSEQGADYAQPNLPQKNIHVLREQRIRELQQDQNKKAPDTPPHVLRSTMNQQAGKPKKRHQRGDSNHSQMKPTTEKPAAKTGSDLSREAGNNGMSAAKLAQIRKNPLLADLHADTLEARMREEQCRKLTPQLERLFEISRAFNGELSFQAQLGQVLVTYGSMLSSEKLIDPEMWSKMFAPQQSGNNMVQSSFTPILTTNGADVDRALEMKMLDGKSKIKAFGAKPISCSVSYRFSCQSRSNDDFWIVVDQNGNYELVREAVTTGMVNVHCPNHIWDASFVLSGHLKWLNPPPALQNSISAFVESLYVLPGREKFMMVFRQPSDHEMEIRNMVVKRTSKHGCNMPKCGMLQLQITETKTLLFKKHAEDLNLWQAYESTADDHQRLMDTGRVHYEISVIHSDINKALAQNVDLQFGRLTDEQTTGKSLVKSHRDSIYSMLDLVVRMVSKLDFMGLSNIGTQQRNTAAEAAHRLKLTQAAASRGGPPAPKSMPVQTKDSSSLTQDDHGPATIEVVPGIRTNTRAEIFSNPDGSKYRLGLGGAKIPVYTNQDISAFSVTEDSMAPEDSVSQVGGASRKSQNPGIYAPPSVVPDIAPSRQLSNVNNQTSDKDEPTFW</sequence>
<feature type="compositionally biased region" description="Low complexity" evidence="1">
    <location>
        <begin position="392"/>
        <end position="404"/>
    </location>
</feature>
<feature type="compositionally biased region" description="Polar residues" evidence="1">
    <location>
        <begin position="1233"/>
        <end position="1243"/>
    </location>
</feature>
<dbReference type="OrthoDB" id="10265971at2759"/>
<feature type="compositionally biased region" description="Polar residues" evidence="1">
    <location>
        <begin position="382"/>
        <end position="391"/>
    </location>
</feature>
<feature type="compositionally biased region" description="Polar residues" evidence="1">
    <location>
        <begin position="1307"/>
        <end position="1321"/>
    </location>
</feature>
<accession>A0A438NFW2</accession>
<evidence type="ECO:0000313" key="3">
    <source>
        <dbReference type="Proteomes" id="UP000288859"/>
    </source>
</evidence>
<evidence type="ECO:0000313" key="2">
    <source>
        <dbReference type="EMBL" id="RVX74613.1"/>
    </source>
</evidence>
<comment type="caution">
    <text evidence="2">The sequence shown here is derived from an EMBL/GenBank/DDBJ whole genome shotgun (WGS) entry which is preliminary data.</text>
</comment>
<feature type="region of interest" description="Disordered" evidence="1">
    <location>
        <begin position="481"/>
        <end position="714"/>
    </location>
</feature>
<feature type="compositionally biased region" description="Polar residues" evidence="1">
    <location>
        <begin position="613"/>
        <end position="630"/>
    </location>
</feature>
<feature type="compositionally biased region" description="Polar residues" evidence="1">
    <location>
        <begin position="645"/>
        <end position="660"/>
    </location>
</feature>
<feature type="region of interest" description="Disordered" evidence="1">
    <location>
        <begin position="1300"/>
        <end position="1355"/>
    </location>
</feature>
<feature type="compositionally biased region" description="Polar residues" evidence="1">
    <location>
        <begin position="508"/>
        <end position="518"/>
    </location>
</feature>
<gene>
    <name evidence="2" type="ORF">B0A52_01739</name>
</gene>
<feature type="compositionally biased region" description="Low complexity" evidence="1">
    <location>
        <begin position="496"/>
        <end position="507"/>
    </location>
</feature>
<protein>
    <submittedName>
        <fullName evidence="2">Uncharacterized protein</fullName>
    </submittedName>
</protein>
<dbReference type="Proteomes" id="UP000288859">
    <property type="component" value="Unassembled WGS sequence"/>
</dbReference>
<feature type="region of interest" description="Disordered" evidence="1">
    <location>
        <begin position="720"/>
        <end position="739"/>
    </location>
</feature>